<dbReference type="EMBL" id="JAKNCJ010000005">
    <property type="protein sequence ID" value="MCL6423750.1"/>
    <property type="molecule type" value="Genomic_DNA"/>
</dbReference>
<dbReference type="InterPro" id="IPR015018">
    <property type="entry name" value="DUF1905"/>
</dbReference>
<keyword evidence="2" id="KW-1185">Reference proteome</keyword>
<evidence type="ECO:0000313" key="1">
    <source>
        <dbReference type="EMBL" id="MCL6423750.1"/>
    </source>
</evidence>
<dbReference type="Pfam" id="PF13376">
    <property type="entry name" value="OmdA"/>
    <property type="match status" value="1"/>
</dbReference>
<dbReference type="SUPFAM" id="SSF141694">
    <property type="entry name" value="AF2212/PG0164-like"/>
    <property type="match status" value="1"/>
</dbReference>
<sequence length="180" mass="19492">MAAKKSAHIEGTAEVRAVGERLLALLPEEASAQLPSRGQVAMEGTIGGRATQTVLEPDGRKGHWISLTAQQAQELELAEGSELEFDLTTAEEWPEPEVPDDLGAALSAAEDLEETWQGITPMARWEWVRWVGATKSEATRAKRVDVSIDKLRKGSRRPCCSDLASCTDPEVAVSGKLREG</sequence>
<accession>A0ABT0R1E8</accession>
<dbReference type="InterPro" id="IPR037079">
    <property type="entry name" value="AF2212/PG0164-like_sf"/>
</dbReference>
<proteinExistence type="predicted"/>
<reference evidence="1" key="1">
    <citation type="submission" date="2022-02" db="EMBL/GenBank/DDBJ databases">
        <authorList>
            <person name="Lee M."/>
            <person name="Kim S.-J."/>
            <person name="Jung M.-Y."/>
        </authorList>
    </citation>
    <scope>NUCLEOTIDE SEQUENCE</scope>
    <source>
        <strain evidence="1">JHP9</strain>
    </source>
</reference>
<organism evidence="1 2">
    <name type="scientific">Brachybacterium equifaecis</name>
    <dbReference type="NCBI Taxonomy" id="2910770"/>
    <lineage>
        <taxon>Bacteria</taxon>
        <taxon>Bacillati</taxon>
        <taxon>Actinomycetota</taxon>
        <taxon>Actinomycetes</taxon>
        <taxon>Micrococcales</taxon>
        <taxon>Dermabacteraceae</taxon>
        <taxon>Brachybacterium</taxon>
    </lineage>
</organism>
<gene>
    <name evidence="1" type="ORF">Bequi_10185</name>
</gene>
<dbReference type="Pfam" id="PF08922">
    <property type="entry name" value="DUF1905"/>
    <property type="match status" value="1"/>
</dbReference>
<name>A0ABT0R1E8_9MICO</name>
<comment type="caution">
    <text evidence="1">The sequence shown here is derived from an EMBL/GenBank/DDBJ whole genome shotgun (WGS) entry which is preliminary data.</text>
</comment>
<dbReference type="Gene3D" id="2.40.30.100">
    <property type="entry name" value="AF2212/PG0164-like"/>
    <property type="match status" value="1"/>
</dbReference>
<evidence type="ECO:0000313" key="2">
    <source>
        <dbReference type="Proteomes" id="UP001203761"/>
    </source>
</evidence>
<dbReference type="Proteomes" id="UP001203761">
    <property type="component" value="Unassembled WGS sequence"/>
</dbReference>
<dbReference type="RefSeq" id="WP_249737832.1">
    <property type="nucleotide sequence ID" value="NZ_JAKNCJ010000005.1"/>
</dbReference>
<protein>
    <submittedName>
        <fullName evidence="1">YdeI/OmpD-associated family protein</fullName>
    </submittedName>
</protein>